<sequence>AARSDVRVTYSPVRGAFWTWLGDTSFALYMVHALVLIEVRQALGPDWDAPLLAELLVVVGCLAVSLVLAWLLNVLVEQPVMRWVRTRRKRPLPAHLPG</sequence>
<keyword evidence="2" id="KW-0808">Transferase</keyword>
<reference evidence="3" key="1">
    <citation type="journal article" date="2019" name="Int. J. Syst. Evol. Microbiol.">
        <title>The Global Catalogue of Microorganisms (GCM) 10K type strain sequencing project: providing services to taxonomists for standard genome sequencing and annotation.</title>
        <authorList>
            <consortium name="The Broad Institute Genomics Platform"/>
            <consortium name="The Broad Institute Genome Sequencing Center for Infectious Disease"/>
            <person name="Wu L."/>
            <person name="Ma J."/>
        </authorList>
    </citation>
    <scope>NUCLEOTIDE SEQUENCE [LARGE SCALE GENOMIC DNA]</scope>
    <source>
        <strain evidence="3">JCM 31486</strain>
    </source>
</reference>
<evidence type="ECO:0000256" key="1">
    <source>
        <dbReference type="SAM" id="Phobius"/>
    </source>
</evidence>
<gene>
    <name evidence="2" type="ORF">ACFQ1S_29095</name>
</gene>
<protein>
    <submittedName>
        <fullName evidence="2">Acyltransferase family protein</fullName>
        <ecNumber evidence="2">2.3.-.-</ecNumber>
    </submittedName>
</protein>
<keyword evidence="3" id="KW-1185">Reference proteome</keyword>
<evidence type="ECO:0000313" key="2">
    <source>
        <dbReference type="EMBL" id="MFD1049307.1"/>
    </source>
</evidence>
<keyword evidence="2" id="KW-0012">Acyltransferase</keyword>
<dbReference type="Proteomes" id="UP001597045">
    <property type="component" value="Unassembled WGS sequence"/>
</dbReference>
<dbReference type="EC" id="2.3.-.-" evidence="2"/>
<feature type="transmembrane region" description="Helical" evidence="1">
    <location>
        <begin position="17"/>
        <end position="39"/>
    </location>
</feature>
<accession>A0ABW3MF96</accession>
<organism evidence="2 3">
    <name type="scientific">Kibdelosporangium lantanae</name>
    <dbReference type="NCBI Taxonomy" id="1497396"/>
    <lineage>
        <taxon>Bacteria</taxon>
        <taxon>Bacillati</taxon>
        <taxon>Actinomycetota</taxon>
        <taxon>Actinomycetes</taxon>
        <taxon>Pseudonocardiales</taxon>
        <taxon>Pseudonocardiaceae</taxon>
        <taxon>Kibdelosporangium</taxon>
    </lineage>
</organism>
<dbReference type="GO" id="GO:0016746">
    <property type="term" value="F:acyltransferase activity"/>
    <property type="evidence" value="ECO:0007669"/>
    <property type="project" value="UniProtKB-KW"/>
</dbReference>
<keyword evidence="1" id="KW-0812">Transmembrane</keyword>
<feature type="non-terminal residue" evidence="2">
    <location>
        <position position="1"/>
    </location>
</feature>
<keyword evidence="1" id="KW-1133">Transmembrane helix</keyword>
<feature type="transmembrane region" description="Helical" evidence="1">
    <location>
        <begin position="51"/>
        <end position="72"/>
    </location>
</feature>
<proteinExistence type="predicted"/>
<dbReference type="EMBL" id="JBHTIS010002098">
    <property type="protein sequence ID" value="MFD1049307.1"/>
    <property type="molecule type" value="Genomic_DNA"/>
</dbReference>
<keyword evidence="1" id="KW-0472">Membrane</keyword>
<evidence type="ECO:0000313" key="3">
    <source>
        <dbReference type="Proteomes" id="UP001597045"/>
    </source>
</evidence>
<comment type="caution">
    <text evidence="2">The sequence shown here is derived from an EMBL/GenBank/DDBJ whole genome shotgun (WGS) entry which is preliminary data.</text>
</comment>
<name>A0ABW3MF96_9PSEU</name>